<keyword evidence="6 12" id="KW-1133">Transmembrane helix</keyword>
<organism evidence="13 14">
    <name type="scientific">Saccharococcus caldoxylosilyticus</name>
    <dbReference type="NCBI Taxonomy" id="81408"/>
    <lineage>
        <taxon>Bacteria</taxon>
        <taxon>Bacillati</taxon>
        <taxon>Bacillota</taxon>
        <taxon>Bacilli</taxon>
        <taxon>Bacillales</taxon>
        <taxon>Anoxybacillaceae</taxon>
        <taxon>Saccharococcus</taxon>
    </lineage>
</organism>
<dbReference type="Pfam" id="PF02600">
    <property type="entry name" value="DsbB"/>
    <property type="match status" value="1"/>
</dbReference>
<dbReference type="InterPro" id="IPR003752">
    <property type="entry name" value="DiS_bond_form_DsbB/BdbC"/>
</dbReference>
<evidence type="ECO:0000256" key="9">
    <source>
        <dbReference type="ARBA" id="ARBA00023157"/>
    </source>
</evidence>
<dbReference type="eggNOG" id="COG1495">
    <property type="taxonomic scope" value="Bacteria"/>
</dbReference>
<dbReference type="GO" id="GO:0016020">
    <property type="term" value="C:membrane"/>
    <property type="evidence" value="ECO:0007669"/>
    <property type="project" value="UniProtKB-SubCell"/>
</dbReference>
<keyword evidence="10" id="KW-0143">Chaperone</keyword>
<dbReference type="PIRSF" id="PIRSF036659">
    <property type="entry name" value="BdbC"/>
    <property type="match status" value="1"/>
</dbReference>
<evidence type="ECO:0000256" key="5">
    <source>
        <dbReference type="ARBA" id="ARBA00022982"/>
    </source>
</evidence>
<dbReference type="InterPro" id="IPR023380">
    <property type="entry name" value="DsbB-like_sf"/>
</dbReference>
<evidence type="ECO:0008006" key="15">
    <source>
        <dbReference type="Google" id="ProtNLM"/>
    </source>
</evidence>
<dbReference type="PANTHER" id="PTHR43469">
    <property type="entry name" value="DISULFIDE FORMATION PROTEIN-RELATED"/>
    <property type="match status" value="1"/>
</dbReference>
<evidence type="ECO:0000256" key="2">
    <source>
        <dbReference type="ARBA" id="ARBA00007602"/>
    </source>
</evidence>
<dbReference type="Gene3D" id="1.20.1550.10">
    <property type="entry name" value="DsbB-like"/>
    <property type="match status" value="1"/>
</dbReference>
<accession>A0A150L5B8</accession>
<comment type="caution">
    <text evidence="13">The sequence shown here is derived from an EMBL/GenBank/DDBJ whole genome shotgun (WGS) entry which is preliminary data.</text>
</comment>
<dbReference type="AlphaFoldDB" id="A0A150L5B8"/>
<keyword evidence="9" id="KW-1015">Disulfide bond</keyword>
<dbReference type="EMBL" id="LQYS01000123">
    <property type="protein sequence ID" value="KYD06892.1"/>
    <property type="molecule type" value="Genomic_DNA"/>
</dbReference>
<evidence type="ECO:0000256" key="12">
    <source>
        <dbReference type="SAM" id="Phobius"/>
    </source>
</evidence>
<evidence type="ECO:0000256" key="10">
    <source>
        <dbReference type="ARBA" id="ARBA00023186"/>
    </source>
</evidence>
<dbReference type="PANTHER" id="PTHR43469:SF1">
    <property type="entry name" value="SPBETA PROPHAGE-DERIVED DISULFIDE BOND FORMATION PROTEIN B"/>
    <property type="match status" value="1"/>
</dbReference>
<dbReference type="SUPFAM" id="SSF158442">
    <property type="entry name" value="DsbB-like"/>
    <property type="match status" value="1"/>
</dbReference>
<sequence length="117" mass="13310">MKDNKNLENILVSAWVISLIATLGSLYFSEFLKFIPCDLCWFQRIFMYPQVVLLGIAVIRKEYGIARYSLALSVIGGTISLYHYLLQKVPFFQSHSISCGRIPCPFGKTNGDRLKNV</sequence>
<dbReference type="GO" id="GO:0006457">
    <property type="term" value="P:protein folding"/>
    <property type="evidence" value="ECO:0007669"/>
    <property type="project" value="InterPro"/>
</dbReference>
<protein>
    <recommendedName>
        <fullName evidence="15">Disulfide formation protein</fullName>
    </recommendedName>
</protein>
<evidence type="ECO:0000256" key="8">
    <source>
        <dbReference type="ARBA" id="ARBA00023136"/>
    </source>
</evidence>
<feature type="transmembrane region" description="Helical" evidence="12">
    <location>
        <begin position="41"/>
        <end position="59"/>
    </location>
</feature>
<keyword evidence="5" id="KW-0249">Electron transport</keyword>
<dbReference type="InterPro" id="IPR012187">
    <property type="entry name" value="Disulphide_bond_form_BdbC"/>
</dbReference>
<keyword evidence="8 12" id="KW-0472">Membrane</keyword>
<keyword evidence="11" id="KW-0676">Redox-active center</keyword>
<name>A0A150L5B8_9BACL</name>
<evidence type="ECO:0000256" key="1">
    <source>
        <dbReference type="ARBA" id="ARBA00004141"/>
    </source>
</evidence>
<evidence type="ECO:0000313" key="13">
    <source>
        <dbReference type="EMBL" id="KYD06892.1"/>
    </source>
</evidence>
<comment type="subcellular location">
    <subcellularLocation>
        <location evidence="1">Membrane</location>
        <topology evidence="1">Multi-pass membrane protein</topology>
    </subcellularLocation>
</comment>
<keyword evidence="3" id="KW-0813">Transport</keyword>
<comment type="similarity">
    <text evidence="2">Belongs to the DsbB family. BdbC subfamily.</text>
</comment>
<feature type="transmembrane region" description="Helical" evidence="12">
    <location>
        <begin position="65"/>
        <end position="86"/>
    </location>
</feature>
<keyword evidence="7" id="KW-0560">Oxidoreductase</keyword>
<dbReference type="NCBIfam" id="NF002849">
    <property type="entry name" value="PRK03113.1"/>
    <property type="match status" value="1"/>
</dbReference>
<evidence type="ECO:0000256" key="11">
    <source>
        <dbReference type="ARBA" id="ARBA00023284"/>
    </source>
</evidence>
<reference evidence="13 14" key="1">
    <citation type="submission" date="2016-01" db="EMBL/GenBank/DDBJ databases">
        <title>Draft Genome Sequences of Seven Thermophilic Sporeformers Isolated from Foods.</title>
        <authorList>
            <person name="Berendsen E.M."/>
            <person name="Wells-Bennik M.H."/>
            <person name="Krawcyk A.O."/>
            <person name="De Jong A."/>
            <person name="Holsappel S."/>
            <person name="Eijlander R.T."/>
            <person name="Kuipers O.P."/>
        </authorList>
    </citation>
    <scope>NUCLEOTIDE SEQUENCE [LARGE SCALE GENOMIC DNA]</scope>
    <source>
        <strain evidence="13 14">B4119</strain>
    </source>
</reference>
<dbReference type="Proteomes" id="UP000075455">
    <property type="component" value="Unassembled WGS sequence"/>
</dbReference>
<keyword evidence="4 12" id="KW-0812">Transmembrane</keyword>
<gene>
    <name evidence="13" type="ORF">B4119_0677</name>
</gene>
<dbReference type="PATRIC" id="fig|81408.3.peg.1937"/>
<evidence type="ECO:0000256" key="7">
    <source>
        <dbReference type="ARBA" id="ARBA00023002"/>
    </source>
</evidence>
<evidence type="ECO:0000256" key="3">
    <source>
        <dbReference type="ARBA" id="ARBA00022448"/>
    </source>
</evidence>
<proteinExistence type="inferred from homology"/>
<evidence type="ECO:0000313" key="14">
    <source>
        <dbReference type="Proteomes" id="UP000075455"/>
    </source>
</evidence>
<evidence type="ECO:0000256" key="4">
    <source>
        <dbReference type="ARBA" id="ARBA00022692"/>
    </source>
</evidence>
<dbReference type="GO" id="GO:0015035">
    <property type="term" value="F:protein-disulfide reductase activity"/>
    <property type="evidence" value="ECO:0007669"/>
    <property type="project" value="InterPro"/>
</dbReference>
<dbReference type="STRING" id="81408.B4119_0677"/>
<evidence type="ECO:0000256" key="6">
    <source>
        <dbReference type="ARBA" id="ARBA00022989"/>
    </source>
</evidence>
<feature type="transmembrane region" description="Helical" evidence="12">
    <location>
        <begin position="12"/>
        <end position="29"/>
    </location>
</feature>